<evidence type="ECO:0000313" key="2">
    <source>
        <dbReference type="EMBL" id="CAE4621277.1"/>
    </source>
</evidence>
<proteinExistence type="predicted"/>
<sequence length="121" mass="13974">MIGMNITPRYALPYLHLKFILSYYTSSFHLYFCRTVDDDHHFCNYYLNHHIQSHHHLTGVFRNFSSFDRVFYLCLSQVCLSRVFLLCLTIAVVATTAIGASIKVGRAAVLASIKHLPIFLF</sequence>
<name>A0A7S4V2R7_9STRA</name>
<dbReference type="AlphaFoldDB" id="A0A7S4V2R7"/>
<keyword evidence="1" id="KW-0812">Transmembrane</keyword>
<dbReference type="EMBL" id="HBNS01028341">
    <property type="protein sequence ID" value="CAE4621277.1"/>
    <property type="molecule type" value="Transcribed_RNA"/>
</dbReference>
<accession>A0A7S4V2R7</accession>
<reference evidence="2" key="1">
    <citation type="submission" date="2021-01" db="EMBL/GenBank/DDBJ databases">
        <authorList>
            <person name="Corre E."/>
            <person name="Pelletier E."/>
            <person name="Niang G."/>
            <person name="Scheremetjew M."/>
            <person name="Finn R."/>
            <person name="Kale V."/>
            <person name="Holt S."/>
            <person name="Cochrane G."/>
            <person name="Meng A."/>
            <person name="Brown T."/>
            <person name="Cohen L."/>
        </authorList>
    </citation>
    <scope>NUCLEOTIDE SEQUENCE</scope>
    <source>
        <strain evidence="2">GSO104</strain>
    </source>
</reference>
<protein>
    <submittedName>
        <fullName evidence="2">Uncharacterized protein</fullName>
    </submittedName>
</protein>
<organism evidence="2">
    <name type="scientific">Ditylum brightwellii</name>
    <dbReference type="NCBI Taxonomy" id="49249"/>
    <lineage>
        <taxon>Eukaryota</taxon>
        <taxon>Sar</taxon>
        <taxon>Stramenopiles</taxon>
        <taxon>Ochrophyta</taxon>
        <taxon>Bacillariophyta</taxon>
        <taxon>Mediophyceae</taxon>
        <taxon>Lithodesmiophycidae</taxon>
        <taxon>Lithodesmiales</taxon>
        <taxon>Lithodesmiaceae</taxon>
        <taxon>Ditylum</taxon>
    </lineage>
</organism>
<gene>
    <name evidence="2" type="ORF">DBRI00130_LOCUS22283</name>
</gene>
<evidence type="ECO:0000256" key="1">
    <source>
        <dbReference type="SAM" id="Phobius"/>
    </source>
</evidence>
<keyword evidence="1" id="KW-0472">Membrane</keyword>
<feature type="transmembrane region" description="Helical" evidence="1">
    <location>
        <begin position="70"/>
        <end position="98"/>
    </location>
</feature>
<keyword evidence="1" id="KW-1133">Transmembrane helix</keyword>